<gene>
    <name evidence="2" type="ORF">H0264_15795</name>
</gene>
<sequence>MALMRGSARRLWELADANRLPIQLLERAATEWDRQPSPGEVRSWKNSLHRFLGDVVEAGLGDIEVLLEHRLPHSPKRVDVILCGVHPETRVSSFVLVELKQWSEAERLTRDLVRVSFYDDPVLHPIAQVHEYCRYLVDFTPDLERHDCLVLGIAYLHNALPEMGRSLMRDPRDHESLFTHGDTDRMRALLCSLLDGGVDSGAARRVADAFLQFDHRPSKKLLDLAAEEIESRELFVLLDEQRVAYEMVAAAVNRAWEASRAQRKNVEVSFQRTAVIVVGGPGSGKSVIALSLMGHLARGGYAVTHATGSRAFTKTMQKALGEKSSRGRSLFKFFSDYSDAKSGDVDVLICDEAHRIRTTDDAQLTDSERRRGRRNQLYELVTAAAVPVFFLDDNQVVRPGEAGSLATIKEGAEGAGLRVDVVNLRSQFRCGGSDLFERWVDRLLGVIDEPPLSWSQSSAGIDDAYVVGSAGSPGELEAWVLAGQGQGPGAARMSAGYCWDWSRRPTGSGANRRLVADVQIGGWRRPWNARPGANVPGVPDSDFWASDPAGVGQVGCIYTAQGFEYDWAGVIFGPDLVRRGGTWVADRSSSFDGAVKRADVATFPDLIRNTYKVLLTRGMRGVRLFSTDPETQAFLVRMTS</sequence>
<dbReference type="AlphaFoldDB" id="A0A7D6VF17"/>
<dbReference type="EMBL" id="CP059399">
    <property type="protein sequence ID" value="QLY33493.1"/>
    <property type="molecule type" value="Genomic_DNA"/>
</dbReference>
<evidence type="ECO:0000313" key="2">
    <source>
        <dbReference type="EMBL" id="QLY33493.1"/>
    </source>
</evidence>
<dbReference type="Pfam" id="PF09848">
    <property type="entry name" value="SLFN-g3_helicase"/>
    <property type="match status" value="1"/>
</dbReference>
<keyword evidence="3" id="KW-1185">Reference proteome</keyword>
<name>A0A7D6VF17_9NOCA</name>
<reference evidence="2 3" key="1">
    <citation type="submission" date="2020-07" db="EMBL/GenBank/DDBJ databases">
        <authorList>
            <person name="Zhuang K."/>
            <person name="Ran Y."/>
        </authorList>
    </citation>
    <scope>NUCLEOTIDE SEQUENCE [LARGE SCALE GENOMIC DNA]</scope>
    <source>
        <strain evidence="2 3">WCH-YHL-001</strain>
    </source>
</reference>
<proteinExistence type="predicted"/>
<dbReference type="InterPro" id="IPR003593">
    <property type="entry name" value="AAA+_ATPase"/>
</dbReference>
<dbReference type="RefSeq" id="WP_181584657.1">
    <property type="nucleotide sequence ID" value="NZ_CP059399.1"/>
</dbReference>
<dbReference type="InterPro" id="IPR018647">
    <property type="entry name" value="SLFN_3-like_DNA/RNA_helicase"/>
</dbReference>
<dbReference type="InterPro" id="IPR027417">
    <property type="entry name" value="P-loop_NTPase"/>
</dbReference>
<organism evidence="2 3">
    <name type="scientific">Nocardia huaxiensis</name>
    <dbReference type="NCBI Taxonomy" id="2755382"/>
    <lineage>
        <taxon>Bacteria</taxon>
        <taxon>Bacillati</taxon>
        <taxon>Actinomycetota</taxon>
        <taxon>Actinomycetes</taxon>
        <taxon>Mycobacteriales</taxon>
        <taxon>Nocardiaceae</taxon>
        <taxon>Nocardia</taxon>
    </lineage>
</organism>
<accession>A0A7D6VF17</accession>
<evidence type="ECO:0000313" key="3">
    <source>
        <dbReference type="Proteomes" id="UP000515512"/>
    </source>
</evidence>
<dbReference type="Gene3D" id="3.40.50.300">
    <property type="entry name" value="P-loop containing nucleotide triphosphate hydrolases"/>
    <property type="match status" value="1"/>
</dbReference>
<protein>
    <submittedName>
        <fullName evidence="2">DUF2075 domain-containing protein</fullName>
    </submittedName>
</protein>
<dbReference type="SMART" id="SM00382">
    <property type="entry name" value="AAA"/>
    <property type="match status" value="1"/>
</dbReference>
<feature type="domain" description="AAA+ ATPase" evidence="1">
    <location>
        <begin position="271"/>
        <end position="427"/>
    </location>
</feature>
<dbReference type="KEGG" id="nhu:H0264_15795"/>
<dbReference type="SUPFAM" id="SSF52540">
    <property type="entry name" value="P-loop containing nucleoside triphosphate hydrolases"/>
    <property type="match status" value="1"/>
</dbReference>
<dbReference type="Proteomes" id="UP000515512">
    <property type="component" value="Chromosome"/>
</dbReference>
<evidence type="ECO:0000259" key="1">
    <source>
        <dbReference type="SMART" id="SM00382"/>
    </source>
</evidence>